<dbReference type="CDD" id="cd09872">
    <property type="entry name" value="PIN_Sll0205-like"/>
    <property type="match status" value="1"/>
</dbReference>
<gene>
    <name evidence="2" type="ORF">FGL86_01950</name>
</gene>
<keyword evidence="3" id="KW-1185">Reference proteome</keyword>
<dbReference type="EMBL" id="CP042382">
    <property type="protein sequence ID" value="QEA40784.1"/>
    <property type="molecule type" value="Genomic_DNA"/>
</dbReference>
<protein>
    <submittedName>
        <fullName evidence="2">Type II toxin-antitoxin system VapC family toxin</fullName>
    </submittedName>
</protein>
<evidence type="ECO:0000313" key="2">
    <source>
        <dbReference type="EMBL" id="QEA40784.1"/>
    </source>
</evidence>
<proteinExistence type="predicted"/>
<feature type="domain" description="PIN" evidence="1">
    <location>
        <begin position="2"/>
        <end position="122"/>
    </location>
</feature>
<dbReference type="OrthoDB" id="9798990at2"/>
<dbReference type="InterPro" id="IPR029060">
    <property type="entry name" value="PIN-like_dom_sf"/>
</dbReference>
<dbReference type="Pfam" id="PF01850">
    <property type="entry name" value="PIN"/>
    <property type="match status" value="1"/>
</dbReference>
<dbReference type="InterPro" id="IPR002716">
    <property type="entry name" value="PIN_dom"/>
</dbReference>
<dbReference type="InterPro" id="IPR052919">
    <property type="entry name" value="TA_system_RNase"/>
</dbReference>
<dbReference type="InterPro" id="IPR041705">
    <property type="entry name" value="PIN_Sll0205"/>
</dbReference>
<dbReference type="PANTHER" id="PTHR36173">
    <property type="entry name" value="RIBONUCLEASE VAPC16-RELATED"/>
    <property type="match status" value="1"/>
</dbReference>
<dbReference type="KEGG" id="paur:FGL86_01950"/>
<evidence type="ECO:0000313" key="3">
    <source>
        <dbReference type="Proteomes" id="UP000321272"/>
    </source>
</evidence>
<organism evidence="2 3">
    <name type="scientific">Pistricoccus aurantiacus</name>
    <dbReference type="NCBI Taxonomy" id="1883414"/>
    <lineage>
        <taxon>Bacteria</taxon>
        <taxon>Pseudomonadati</taxon>
        <taxon>Pseudomonadota</taxon>
        <taxon>Gammaproteobacteria</taxon>
        <taxon>Oceanospirillales</taxon>
        <taxon>Halomonadaceae</taxon>
        <taxon>Pistricoccus</taxon>
    </lineage>
</organism>
<sequence length="131" mass="14412">MILLDTCAIVWDALDKARLTDKAKAAIAKADEHNALIISDISIWEISMLIKRSRIEVATSAANFVNLFLESRNISVVSISPEIAELSTNLDSQINNDPADRIIAATSIIYNAQLITADSNLRQSTLIDTIW</sequence>
<name>A0A5B8SXI6_9GAMM</name>
<dbReference type="Proteomes" id="UP000321272">
    <property type="component" value="Chromosome"/>
</dbReference>
<accession>A0A5B8SXI6</accession>
<dbReference type="PANTHER" id="PTHR36173:SF1">
    <property type="entry name" value="RIBONUCLEASE VAPC22"/>
    <property type="match status" value="1"/>
</dbReference>
<dbReference type="AlphaFoldDB" id="A0A5B8SXI6"/>
<dbReference type="SUPFAM" id="SSF88723">
    <property type="entry name" value="PIN domain-like"/>
    <property type="match status" value="1"/>
</dbReference>
<dbReference type="Gene3D" id="3.40.50.1010">
    <property type="entry name" value="5'-nuclease"/>
    <property type="match status" value="1"/>
</dbReference>
<reference evidence="2 3" key="1">
    <citation type="submission" date="2019-06" db="EMBL/GenBank/DDBJ databases">
        <title>Genome analyses of bacteria isolated from kimchi.</title>
        <authorList>
            <person name="Lee S."/>
            <person name="Ahn S."/>
            <person name="Roh S."/>
        </authorList>
    </citation>
    <scope>NUCLEOTIDE SEQUENCE [LARGE SCALE GENOMIC DNA]</scope>
    <source>
        <strain evidence="2 3">CBA4606</strain>
    </source>
</reference>
<evidence type="ECO:0000259" key="1">
    <source>
        <dbReference type="Pfam" id="PF01850"/>
    </source>
</evidence>